<dbReference type="AlphaFoldDB" id="A0A914E4Z7"/>
<keyword evidence="1" id="KW-0472">Membrane</keyword>
<evidence type="ECO:0000313" key="3">
    <source>
        <dbReference type="WBParaSite" id="ACRNAN_scaffold5634.g11890.t1"/>
    </source>
</evidence>
<keyword evidence="1" id="KW-0812">Transmembrane</keyword>
<feature type="transmembrane region" description="Helical" evidence="1">
    <location>
        <begin position="127"/>
        <end position="149"/>
    </location>
</feature>
<keyword evidence="1" id="KW-1133">Transmembrane helix</keyword>
<name>A0A914E4Z7_9BILA</name>
<evidence type="ECO:0000313" key="2">
    <source>
        <dbReference type="Proteomes" id="UP000887540"/>
    </source>
</evidence>
<feature type="transmembrane region" description="Helical" evidence="1">
    <location>
        <begin position="56"/>
        <end position="80"/>
    </location>
</feature>
<protein>
    <submittedName>
        <fullName evidence="3">G-protein coupled receptors family 1 profile domain-containing protein</fullName>
    </submittedName>
</protein>
<keyword evidence="2" id="KW-1185">Reference proteome</keyword>
<feature type="transmembrane region" description="Helical" evidence="1">
    <location>
        <begin position="101"/>
        <end position="121"/>
    </location>
</feature>
<accession>A0A914E4Z7</accession>
<dbReference type="Proteomes" id="UP000887540">
    <property type="component" value="Unplaced"/>
</dbReference>
<sequence>MDTKYLIGLIASPILLLLPIFIIATIQAYDARYLAKLAICDLISDGMPQILNDLRWIRICATIIAILLYLMIAIKIYFILKRSKFKANNHEKNIIRAATTVGLLITNELVFIVLPDIYLYISPNTYLAGAFYILVMSKGIGNILLVLLMQRNLRREVLKFVKKILKLQFMKATIYVGT</sequence>
<organism evidence="2 3">
    <name type="scientific">Acrobeloides nanus</name>
    <dbReference type="NCBI Taxonomy" id="290746"/>
    <lineage>
        <taxon>Eukaryota</taxon>
        <taxon>Metazoa</taxon>
        <taxon>Ecdysozoa</taxon>
        <taxon>Nematoda</taxon>
        <taxon>Chromadorea</taxon>
        <taxon>Rhabditida</taxon>
        <taxon>Tylenchina</taxon>
        <taxon>Cephalobomorpha</taxon>
        <taxon>Cephaloboidea</taxon>
        <taxon>Cephalobidae</taxon>
        <taxon>Acrobeloides</taxon>
    </lineage>
</organism>
<reference evidence="3" key="1">
    <citation type="submission" date="2022-11" db="UniProtKB">
        <authorList>
            <consortium name="WormBaseParasite"/>
        </authorList>
    </citation>
    <scope>IDENTIFICATION</scope>
</reference>
<proteinExistence type="predicted"/>
<feature type="transmembrane region" description="Helical" evidence="1">
    <location>
        <begin position="7"/>
        <end position="29"/>
    </location>
</feature>
<evidence type="ECO:0000256" key="1">
    <source>
        <dbReference type="SAM" id="Phobius"/>
    </source>
</evidence>
<dbReference type="WBParaSite" id="ACRNAN_scaffold5634.g11890.t1">
    <property type="protein sequence ID" value="ACRNAN_scaffold5634.g11890.t1"/>
    <property type="gene ID" value="ACRNAN_scaffold5634.g11890"/>
</dbReference>
<dbReference type="Gene3D" id="1.20.1070.10">
    <property type="entry name" value="Rhodopsin 7-helix transmembrane proteins"/>
    <property type="match status" value="1"/>
</dbReference>